<dbReference type="Gene3D" id="3.30.420.40">
    <property type="match status" value="2"/>
</dbReference>
<evidence type="ECO:0000256" key="3">
    <source>
        <dbReference type="SAM" id="Coils"/>
    </source>
</evidence>
<dbReference type="SUPFAM" id="SSF100934">
    <property type="entry name" value="Heat shock protein 70kD (HSP70), C-terminal subdomain"/>
    <property type="match status" value="1"/>
</dbReference>
<accession>A0A1C9CJ60</accession>
<dbReference type="InterPro" id="IPR021983">
    <property type="entry name" value="PRP8_domainIV"/>
</dbReference>
<keyword evidence="3" id="KW-0175">Coiled coil</keyword>
<name>A0A1C9CJ60_BRANA</name>
<dbReference type="ExpressionAtlas" id="A0A1C9CJ60">
    <property type="expression patterns" value="baseline"/>
</dbReference>
<sequence>MLAPLKVTEPQMVLFNIHGTHSSSPFPFSHRCIQNRNLSSRKPSFYNSMELCSSSSSSLLRVSHEKLSFSSSISQCQLKPSTFAKPRLRIHASLASEKTQGLPRDSPQRLLKELAQRKQSTTPSKKKLPPKRFILRPPLDDKKLAERFLTSPQLSLKSFPLLSSCLPPSNLNSSDKTWIDEYLLEAKHALGYSLEPSSTLSDENPAKHFDTLLYPSPTGVMIGLDLAFNLHSAFGNWFPGSKPLLAQAMNKIMKSNPALYVLRERIRKDLQLYSSVPAEPYLSSQNYGEIFGNQIIWFVDDTNVYRVPIRKTFEGNLTTKPINGAIIIFNPRTGQLFLKVIHTSISGQLAKCKTAEEVAALVRSLPVEEQPNKIIAHKGMLDPLKVHLLDFPNIVIKGSELQLLFQACFKIEKFGDLILKATEPQMVLFNIYDDWLKSISSYTAFSRLILILRALYVNNEKAKMLLKPDKSVVTEPHHIWPSLTDDQWMKVEVALRDLILSDYAKKNNVNTSALTQSEIIAEITPPSQQLQHIAGIEKQHEKSNKNPIIDHKEGVLPVIWDYENTPIQHGMKTAVAIAHITYALEMINSGPYKFFVYLASFAVSRINREHDIFFRRMHESTDDEFHYHAVYDREEYIYFKSEFADLSIKNSIQNLIERMMEGSYQGKSLILMSGDGGFRKLVDLLRSNEMEVSFIKPASNDCASLTSDATSVSLDTVFAGNPIWHCVLKTRSQRRTERRNEKKRIRELQKASVSEKKRIRESSSRPIGNDVIGIDLGTTNSCVAVMEGKTPRVIENAEGTRTTPSVFAINQKGEFLVGTPAKRQGVTNPTGTVSGSKRLMGRGFDDPQTQKEMKMVPYKIVKAPNGDAWVEANGQKFSPSQISANILTKMKETAEAYLGKTITKAVVTVPAYFNDAQRQATKDAGKIAGLDVQRIINEPTAAALSYGMNNKEGVIAVFDLGGGNFDVSILEISSGVFEVKATNGDTFLGGEDFDNTLLEYLVSEFKRSDNIDLTKDKLALQRLREAAEKAKIELSSTSQTEINLPFITTDDSGEKHLNITLTRSKFEALVSKLIERTRSPCQNCLKDAGVSIKEIDEVLLVGGMTRVPKVQDIVSEIFGKSPCKGVNPDEAVAMGAAIQGGILRGDVKELLLLDVTPLSLGIETLGGIFTRLINRNTTIPTKKSHVFSTTADNQMQVGIKVLQGEREMAADNKSLGEFDFVGIPPAPRGMPQIEVTFDIDANGVVTVSAKDKATGKEKQITIRSSGALSDDEINRMVKEAELNSHKDQEKKQLIDLRNTADTTIYSVEKSLREYREKIPAEIASEIETAVSDLRTAMASEEIEDIKAKIEAANKAVSNIGEHMSNGSSSSGTTGGGEGEGPSGADT</sequence>
<dbReference type="InterPro" id="IPR013126">
    <property type="entry name" value="Hsp_70_fam"/>
</dbReference>
<dbReference type="FunFam" id="3.30.30.30:FF:000003">
    <property type="entry name" value="Heat shock protein 9"/>
    <property type="match status" value="1"/>
</dbReference>
<dbReference type="Gene3D" id="1.20.80.40">
    <property type="match status" value="1"/>
</dbReference>
<gene>
    <name evidence="7" type="primary">ms4b</name>
    <name evidence="6" type="synonym">ms4a</name>
</gene>
<dbReference type="PRINTS" id="PR00301">
    <property type="entry name" value="HEATSHOCK70"/>
</dbReference>
<feature type="compositionally biased region" description="Polar residues" evidence="4">
    <location>
        <begin position="825"/>
        <end position="835"/>
    </location>
</feature>
<dbReference type="InterPro" id="IPR043129">
    <property type="entry name" value="ATPase_NBD"/>
</dbReference>
<dbReference type="Gene3D" id="3.90.1570.40">
    <property type="match status" value="1"/>
</dbReference>
<dbReference type="InterPro" id="IPR018181">
    <property type="entry name" value="Heat_shock_70_CS"/>
</dbReference>
<dbReference type="CDD" id="cd13838">
    <property type="entry name" value="RNase_H_like_Prp8_IV"/>
    <property type="match status" value="1"/>
</dbReference>
<dbReference type="Gene3D" id="3.90.640.10">
    <property type="entry name" value="Actin, Chain A, domain 4"/>
    <property type="match status" value="1"/>
</dbReference>
<dbReference type="FunFam" id="2.60.34.10:FF:000014">
    <property type="entry name" value="Chaperone protein DnaK HSP70"/>
    <property type="match status" value="1"/>
</dbReference>
<dbReference type="Gene3D" id="2.60.34.10">
    <property type="entry name" value="Substrate Binding Domain Of DNAk, Chain A, domain 1"/>
    <property type="match status" value="1"/>
</dbReference>
<feature type="domain" description="PRP8" evidence="5">
    <location>
        <begin position="279"/>
        <end position="501"/>
    </location>
</feature>
<protein>
    <submittedName>
        <fullName evidence="6">Ms4a</fullName>
    </submittedName>
    <submittedName>
        <fullName evidence="7">Ms4b</fullName>
    </submittedName>
</protein>
<dbReference type="NCBIfam" id="NF001413">
    <property type="entry name" value="PRK00290.1"/>
    <property type="match status" value="1"/>
</dbReference>
<dbReference type="FunFam" id="3.30.420.40:FF:000004">
    <property type="entry name" value="Molecular chaperone DnaK"/>
    <property type="match status" value="1"/>
</dbReference>
<dbReference type="SMR" id="A0A1C9CJ60"/>
<evidence type="ECO:0000313" key="7">
    <source>
        <dbReference type="EMBL" id="AOM73719.1"/>
    </source>
</evidence>
<dbReference type="Gene3D" id="1.20.1270.10">
    <property type="match status" value="1"/>
</dbReference>
<feature type="region of interest" description="Disordered" evidence="4">
    <location>
        <begin position="821"/>
        <end position="847"/>
    </location>
</feature>
<dbReference type="GO" id="GO:0051082">
    <property type="term" value="F:unfolded protein binding"/>
    <property type="evidence" value="ECO:0007669"/>
    <property type="project" value="InterPro"/>
</dbReference>
<dbReference type="InterPro" id="IPR012337">
    <property type="entry name" value="RNaseH-like_sf"/>
</dbReference>
<dbReference type="SUPFAM" id="SSF53098">
    <property type="entry name" value="Ribonuclease H-like"/>
    <property type="match status" value="1"/>
</dbReference>
<dbReference type="GO" id="GO:0140662">
    <property type="term" value="F:ATP-dependent protein folding chaperone"/>
    <property type="evidence" value="ECO:0007669"/>
    <property type="project" value="InterPro"/>
</dbReference>
<dbReference type="HAMAP" id="MF_00332">
    <property type="entry name" value="DnaK"/>
    <property type="match status" value="1"/>
</dbReference>
<dbReference type="SUPFAM" id="SSF53067">
    <property type="entry name" value="Actin-like ATPase domain"/>
    <property type="match status" value="2"/>
</dbReference>
<dbReference type="FunFam" id="3.90.640.10:FF:000003">
    <property type="entry name" value="Molecular chaperone DnaK"/>
    <property type="match status" value="1"/>
</dbReference>
<dbReference type="EMBL" id="KX756983">
    <property type="protein sequence ID" value="AOM73718.1"/>
    <property type="molecule type" value="Genomic_DNA"/>
</dbReference>
<dbReference type="InterPro" id="IPR043173">
    <property type="entry name" value="Prp8_domainIV_fingers"/>
</dbReference>
<dbReference type="EMBL" id="KX756984">
    <property type="protein sequence ID" value="AOM73719.1"/>
    <property type="molecule type" value="Genomic_DNA"/>
</dbReference>
<dbReference type="CDD" id="cd11733">
    <property type="entry name" value="ASKHA_NBD_HSP70_HSPA9"/>
    <property type="match status" value="1"/>
</dbReference>
<dbReference type="GO" id="GO:0009408">
    <property type="term" value="P:response to heat"/>
    <property type="evidence" value="ECO:0007669"/>
    <property type="project" value="UniProtKB-ARBA"/>
</dbReference>
<evidence type="ECO:0000256" key="4">
    <source>
        <dbReference type="SAM" id="MobiDB-lite"/>
    </source>
</evidence>
<dbReference type="SUPFAM" id="SSF100920">
    <property type="entry name" value="Heat shock protein 70kD (HSP70), peptide-binding domain"/>
    <property type="match status" value="1"/>
</dbReference>
<dbReference type="GO" id="GO:0005524">
    <property type="term" value="F:ATP binding"/>
    <property type="evidence" value="ECO:0007669"/>
    <property type="project" value="UniProtKB-KW"/>
</dbReference>
<proteinExistence type="inferred from homology"/>
<evidence type="ECO:0000256" key="2">
    <source>
        <dbReference type="ARBA" id="ARBA00022840"/>
    </source>
</evidence>
<dbReference type="FunFam" id="3.30.420.230:FF:000001">
    <property type="entry name" value="Pre-mRNA-processing-splicing factor 8"/>
    <property type="match status" value="1"/>
</dbReference>
<feature type="coiled-coil region" evidence="3">
    <location>
        <begin position="1013"/>
        <end position="1040"/>
    </location>
</feature>
<dbReference type="InterPro" id="IPR029047">
    <property type="entry name" value="HSP70_peptide-bd_sf"/>
</dbReference>
<organism evidence="7">
    <name type="scientific">Brassica napus</name>
    <name type="common">Rape</name>
    <dbReference type="NCBI Taxonomy" id="3708"/>
    <lineage>
        <taxon>Eukaryota</taxon>
        <taxon>Viridiplantae</taxon>
        <taxon>Streptophyta</taxon>
        <taxon>Embryophyta</taxon>
        <taxon>Tracheophyta</taxon>
        <taxon>Spermatophyta</taxon>
        <taxon>Magnoliopsida</taxon>
        <taxon>eudicotyledons</taxon>
        <taxon>Gunneridae</taxon>
        <taxon>Pentapetalae</taxon>
        <taxon>rosids</taxon>
        <taxon>malvids</taxon>
        <taxon>Brassicales</taxon>
        <taxon>Brassicaceae</taxon>
        <taxon>Brassiceae</taxon>
        <taxon>Brassica</taxon>
    </lineage>
</organism>
<dbReference type="PROSITE" id="PS00297">
    <property type="entry name" value="HSP70_1"/>
    <property type="match status" value="1"/>
</dbReference>
<dbReference type="InterPro" id="IPR012725">
    <property type="entry name" value="Chaperone_DnaK"/>
</dbReference>
<evidence type="ECO:0000256" key="1">
    <source>
        <dbReference type="ARBA" id="ARBA00022741"/>
    </source>
</evidence>
<feature type="region of interest" description="Disordered" evidence="4">
    <location>
        <begin position="735"/>
        <end position="765"/>
    </location>
</feature>
<dbReference type="Pfam" id="PF00012">
    <property type="entry name" value="HSP70"/>
    <property type="match status" value="1"/>
</dbReference>
<dbReference type="FunFam" id="1.20.1270.10:FF:000001">
    <property type="entry name" value="Molecular chaperone DnaK"/>
    <property type="match status" value="1"/>
</dbReference>
<evidence type="ECO:0000313" key="6">
    <source>
        <dbReference type="EMBL" id="AOM73718.1"/>
    </source>
</evidence>
<dbReference type="InterPro" id="IPR043172">
    <property type="entry name" value="Prp8_domainIV_palm"/>
</dbReference>
<evidence type="ECO:0000259" key="5">
    <source>
        <dbReference type="Pfam" id="PF12134"/>
    </source>
</evidence>
<dbReference type="Pfam" id="PF12134">
    <property type="entry name" value="PRP8_domainIV"/>
    <property type="match status" value="1"/>
</dbReference>
<feature type="compositionally biased region" description="Gly residues" evidence="4">
    <location>
        <begin position="1372"/>
        <end position="1386"/>
    </location>
</feature>
<feature type="compositionally biased region" description="Basic and acidic residues" evidence="4">
    <location>
        <begin position="735"/>
        <end position="763"/>
    </location>
</feature>
<dbReference type="PANTHER" id="PTHR19375">
    <property type="entry name" value="HEAT SHOCK PROTEIN 70KDA"/>
    <property type="match status" value="1"/>
</dbReference>
<feature type="region of interest" description="Disordered" evidence="4">
    <location>
        <begin position="1358"/>
        <end position="1386"/>
    </location>
</feature>
<keyword evidence="2" id="KW-0067">ATP-binding</keyword>
<dbReference type="PROSITE" id="PS01036">
    <property type="entry name" value="HSP70_3"/>
    <property type="match status" value="1"/>
</dbReference>
<reference evidence="7" key="1">
    <citation type="journal article" date="2016" name="Plant Cell">
        <title>Altered Transcription and Neofunctionalization of Duplicated Genes Rescue the Harmful Effects of a Chimeric Gene in Brassica napus.</title>
        <authorList>
            <person name="Xia S."/>
            <person name="Wang Z."/>
            <person name="Zhang H."/>
            <person name="Hu K."/>
            <person name="Zhang Z."/>
            <person name="Qin M."/>
            <person name="Dun X."/>
            <person name="Yi B."/>
            <person name="Wen J."/>
            <person name="Ma C."/>
            <person name="Shen J."/>
            <person name="Fu T."/>
            <person name="Tu J."/>
        </authorList>
    </citation>
    <scope>NUCLEOTIDE SEQUENCE</scope>
</reference>
<dbReference type="InterPro" id="IPR029048">
    <property type="entry name" value="HSP70_C_sf"/>
</dbReference>
<dbReference type="Gene3D" id="3.30.420.230">
    <property type="match status" value="1"/>
</dbReference>
<dbReference type="NCBIfam" id="TIGR02350">
    <property type="entry name" value="prok_dnaK"/>
    <property type="match status" value="1"/>
</dbReference>
<keyword evidence="1" id="KW-0547">Nucleotide-binding</keyword>